<protein>
    <submittedName>
        <fullName evidence="2">Putative Flp pilus-assembly TadE/G-like protein</fullName>
    </submittedName>
</protein>
<sequence length="407" mass="41409">MFALRGFWSSERGNFAITTAIAMLPIMIGLAGAIDVVGTSHDASQLQNSLDAAGLAVGTKFSPEMAAGDVQQLGLQFFAANLSAADPQEYSGGLSTFAATASGSPSAYFVSLSSSISHPSFIGDSASWQAYRSASVKIKPGAQACVLALDPHASAAVNLQGSTNVSMANCVIAANSDASDSVNRGGSALVSAGCVSTVGGTSGLLPPSASLACGTPHEHRYASFDPLADVLPPPYTLCLPVPNGKTYTLSPGTYCDKTLSGNITLNPGVYIMRGTTIKPGGNGSLTGQGVTIFLVENAQIYINANETVNLSPPSSGPYAGITIFQDRGNTSALTLNGGANSVLSGFIYAPNAPISYAGNSDMSAQGDCLRLVGNTVQMTGNSSVASDCTAALGNRAMYADRMITLVK</sequence>
<dbReference type="Proteomes" id="UP000245631">
    <property type="component" value="Unassembled WGS sequence"/>
</dbReference>
<dbReference type="Pfam" id="PF13400">
    <property type="entry name" value="Tad"/>
    <property type="match status" value="1"/>
</dbReference>
<dbReference type="GeneID" id="61051935"/>
<dbReference type="InterPro" id="IPR028087">
    <property type="entry name" value="Tad_N"/>
</dbReference>
<comment type="caution">
    <text evidence="2">The sequence shown here is derived from an EMBL/GenBank/DDBJ whole genome shotgun (WGS) entry which is preliminary data.</text>
</comment>
<dbReference type="EMBL" id="QGGH01000002">
    <property type="protein sequence ID" value="PWJ93127.1"/>
    <property type="molecule type" value="Genomic_DNA"/>
</dbReference>
<proteinExistence type="predicted"/>
<name>A0A8E3B6N6_RHILI</name>
<evidence type="ECO:0000259" key="1">
    <source>
        <dbReference type="Pfam" id="PF13400"/>
    </source>
</evidence>
<gene>
    <name evidence="2" type="ORF">C8D77_102907</name>
</gene>
<feature type="domain" description="Putative Flp pilus-assembly TadG-like N-terminal" evidence="1">
    <location>
        <begin position="13"/>
        <end position="58"/>
    </location>
</feature>
<evidence type="ECO:0000313" key="3">
    <source>
        <dbReference type="Proteomes" id="UP000245631"/>
    </source>
</evidence>
<reference evidence="2 3" key="1">
    <citation type="submission" date="2018-05" db="EMBL/GenBank/DDBJ databases">
        <title>Genomic Encyclopedia of Type Strains, Phase IV (KMG-IV): sequencing the most valuable type-strain genomes for metagenomic binning, comparative biology and taxonomic classification.</title>
        <authorList>
            <person name="Goeker M."/>
        </authorList>
    </citation>
    <scope>NUCLEOTIDE SEQUENCE [LARGE SCALE GENOMIC DNA]</scope>
    <source>
        <strain evidence="2 3">DSM 2626</strain>
    </source>
</reference>
<dbReference type="AlphaFoldDB" id="A0A8E3B6N6"/>
<evidence type="ECO:0000313" key="2">
    <source>
        <dbReference type="EMBL" id="PWJ93127.1"/>
    </source>
</evidence>
<organism evidence="2 3">
    <name type="scientific">Rhizobium loti</name>
    <name type="common">Mesorhizobium loti</name>
    <dbReference type="NCBI Taxonomy" id="381"/>
    <lineage>
        <taxon>Bacteria</taxon>
        <taxon>Pseudomonadati</taxon>
        <taxon>Pseudomonadota</taxon>
        <taxon>Alphaproteobacteria</taxon>
        <taxon>Hyphomicrobiales</taxon>
        <taxon>Phyllobacteriaceae</taxon>
        <taxon>Mesorhizobium</taxon>
    </lineage>
</organism>
<dbReference type="RefSeq" id="WP_109663107.1">
    <property type="nucleotide sequence ID" value="NZ_QGGH01000002.1"/>
</dbReference>
<accession>A0A8E3B6N6</accession>